<dbReference type="PANTHER" id="PTHR43673">
    <property type="entry name" value="NAD(P)H NITROREDUCTASE YDGI-RELATED"/>
    <property type="match status" value="1"/>
</dbReference>
<feature type="domain" description="Nitroreductase" evidence="3">
    <location>
        <begin position="16"/>
        <end position="60"/>
    </location>
</feature>
<evidence type="ECO:0000256" key="1">
    <source>
        <dbReference type="ARBA" id="ARBA00007118"/>
    </source>
</evidence>
<evidence type="ECO:0000313" key="4">
    <source>
        <dbReference type="EMBL" id="PDQ34511.1"/>
    </source>
</evidence>
<dbReference type="CDD" id="cd02138">
    <property type="entry name" value="TdsD-like"/>
    <property type="match status" value="1"/>
</dbReference>
<gene>
    <name evidence="4" type="ORF">B5766_11175</name>
</gene>
<reference evidence="5" key="1">
    <citation type="submission" date="2017-03" db="EMBL/GenBank/DDBJ databases">
        <authorList>
            <person name="Lund M.B."/>
        </authorList>
    </citation>
    <scope>NUCLEOTIDE SEQUENCE [LARGE SCALE GENOMIC DNA]</scope>
</reference>
<organism evidence="4 5">
    <name type="scientific">Candidatus Lumbricidiphila eiseniae</name>
    <dbReference type="NCBI Taxonomy" id="1969409"/>
    <lineage>
        <taxon>Bacteria</taxon>
        <taxon>Bacillati</taxon>
        <taxon>Actinomycetota</taxon>
        <taxon>Actinomycetes</taxon>
        <taxon>Micrococcales</taxon>
        <taxon>Microbacteriaceae</taxon>
        <taxon>Candidatus Lumbricidiphila</taxon>
    </lineage>
</organism>
<evidence type="ECO:0000313" key="5">
    <source>
        <dbReference type="Proteomes" id="UP000219994"/>
    </source>
</evidence>
<keyword evidence="2" id="KW-0560">Oxidoreductase</keyword>
<dbReference type="Proteomes" id="UP000219994">
    <property type="component" value="Unassembled WGS sequence"/>
</dbReference>
<proteinExistence type="inferred from homology"/>
<dbReference type="InterPro" id="IPR029479">
    <property type="entry name" value="Nitroreductase"/>
</dbReference>
<evidence type="ECO:0000259" key="3">
    <source>
        <dbReference type="Pfam" id="PF00881"/>
    </source>
</evidence>
<accession>A0A2A6FPH4</accession>
<dbReference type="PANTHER" id="PTHR43673:SF10">
    <property type="entry name" value="NADH DEHYDROGENASE_NAD(P)H NITROREDUCTASE XCC3605-RELATED"/>
    <property type="match status" value="1"/>
</dbReference>
<evidence type="ECO:0000256" key="2">
    <source>
        <dbReference type="ARBA" id="ARBA00023002"/>
    </source>
</evidence>
<comment type="caution">
    <text evidence="4">The sequence shown here is derived from an EMBL/GenBank/DDBJ whole genome shotgun (WGS) entry which is preliminary data.</text>
</comment>
<dbReference type="EMBL" id="NAEP01000052">
    <property type="protein sequence ID" value="PDQ34511.1"/>
    <property type="molecule type" value="Genomic_DNA"/>
</dbReference>
<dbReference type="SUPFAM" id="SSF55469">
    <property type="entry name" value="FMN-dependent nitroreductase-like"/>
    <property type="match status" value="1"/>
</dbReference>
<comment type="similarity">
    <text evidence="1">Belongs to the nitroreductase family.</text>
</comment>
<dbReference type="InterPro" id="IPR000415">
    <property type="entry name" value="Nitroreductase-like"/>
</dbReference>
<dbReference type="Gene3D" id="3.40.109.10">
    <property type="entry name" value="NADH Oxidase"/>
    <property type="match status" value="1"/>
</dbReference>
<dbReference type="Pfam" id="PF00881">
    <property type="entry name" value="Nitroreductase"/>
    <property type="match status" value="1"/>
</dbReference>
<protein>
    <submittedName>
        <fullName evidence="4">Nitroreductase</fullName>
    </submittedName>
</protein>
<sequence length="191" mass="20816">MPRTADTSEPLLPALANRWSPRAFDSTATVPESDLTAMLEAARWSPSANNAQPWRFIVTRRGTPEFATIFDNLTGFNRAWAGNAGVLLVAVAELRDESGGEHPHAIYDLGQSIAHLSVQAHHLGLFVHQMAGFDADRMQRAFHLNDRLKAVTTVAIGHLGHAGSLPEALAKRENTPRSRIPLTDLLLVNAT</sequence>
<dbReference type="AlphaFoldDB" id="A0A2A6FPH4"/>
<name>A0A2A6FPH4_9MICO</name>
<dbReference type="GO" id="GO:0016491">
    <property type="term" value="F:oxidoreductase activity"/>
    <property type="evidence" value="ECO:0007669"/>
    <property type="project" value="UniProtKB-KW"/>
</dbReference>